<dbReference type="InterPro" id="IPR050740">
    <property type="entry name" value="Aldehyde_DH_Superfamily"/>
</dbReference>
<dbReference type="EMBL" id="ML978974">
    <property type="protein sequence ID" value="KAF1926996.1"/>
    <property type="molecule type" value="Genomic_DNA"/>
</dbReference>
<dbReference type="AlphaFoldDB" id="A0A6A5RKT9"/>
<evidence type="ECO:0000259" key="2">
    <source>
        <dbReference type="Pfam" id="PF00171"/>
    </source>
</evidence>
<sequence length="472" mass="50162">MAFLTHYKAEDGLSIVPNHINGSPQPFDPATASLFPVIKAVSETKIHHAVSATSSIAISACDAAATALQSWRNTTPSHRRALLHKAANVIESKAQEIMQAQVDETSCPKEFAAINVKGSVAHMREIAAATSELRGTVPQRGTGPDGEEVEELTIVVREPVGVVLVIPPWNGAVVLPLRAVSQVLAAGCTVQAGVPSGVINVIQVRREGAADVTEAIIAHKAVRKIDFIGSAAVGKRIGQVCAKHLKPILMELGGKGPAIVLEDADLQKAAFLCAMGAIINHGQLCFSTERIIVHKANYEKFIQLLKMSFAKFPAAGNAVSKQSAQHAYDVLIDAQDNGAAYLVGGPEFITPTSLRPTVVTKVSRNARLRDEETFGPSVSVYVAEDDDDAVAIANDSAYGLSAAVHSGSWEHAYKIERQLEYGQVHVNNMTTGDSPGAPIRGVKGSGWGQSNSIWGIHEFSVEKTLVSPPFRS</sequence>
<dbReference type="InterPro" id="IPR016163">
    <property type="entry name" value="Ald_DH_C"/>
</dbReference>
<dbReference type="GeneID" id="54347730"/>
<name>A0A6A5RKT9_9PLEO</name>
<dbReference type="SUPFAM" id="SSF53720">
    <property type="entry name" value="ALDH-like"/>
    <property type="match status" value="1"/>
</dbReference>
<dbReference type="GO" id="GO:0004777">
    <property type="term" value="F:succinate-semialdehyde dehydrogenase (NAD+) activity"/>
    <property type="evidence" value="ECO:0007669"/>
    <property type="project" value="TreeGrafter"/>
</dbReference>
<dbReference type="InterPro" id="IPR016162">
    <property type="entry name" value="Ald_DH_N"/>
</dbReference>
<protein>
    <submittedName>
        <fullName evidence="3">Salicylaldehyde dehydrogenase</fullName>
    </submittedName>
</protein>
<dbReference type="Gene3D" id="3.40.605.10">
    <property type="entry name" value="Aldehyde Dehydrogenase, Chain A, domain 1"/>
    <property type="match status" value="2"/>
</dbReference>
<proteinExistence type="predicted"/>
<feature type="domain" description="Aldehyde dehydrogenase" evidence="2">
    <location>
        <begin position="191"/>
        <end position="464"/>
    </location>
</feature>
<dbReference type="PANTHER" id="PTHR43353:SF6">
    <property type="entry name" value="CYTOPLASMIC ALDEHYDE DEHYDROGENASE (EUROFUNG)"/>
    <property type="match status" value="1"/>
</dbReference>
<evidence type="ECO:0000313" key="3">
    <source>
        <dbReference type="EMBL" id="KAF1926996.1"/>
    </source>
</evidence>
<dbReference type="OrthoDB" id="310895at2759"/>
<organism evidence="3 4">
    <name type="scientific">Didymella exigua CBS 183.55</name>
    <dbReference type="NCBI Taxonomy" id="1150837"/>
    <lineage>
        <taxon>Eukaryota</taxon>
        <taxon>Fungi</taxon>
        <taxon>Dikarya</taxon>
        <taxon>Ascomycota</taxon>
        <taxon>Pezizomycotina</taxon>
        <taxon>Dothideomycetes</taxon>
        <taxon>Pleosporomycetidae</taxon>
        <taxon>Pleosporales</taxon>
        <taxon>Pleosporineae</taxon>
        <taxon>Didymellaceae</taxon>
        <taxon>Didymella</taxon>
    </lineage>
</organism>
<dbReference type="InterPro" id="IPR016161">
    <property type="entry name" value="Ald_DH/histidinol_DH"/>
</dbReference>
<dbReference type="InterPro" id="IPR015590">
    <property type="entry name" value="Aldehyde_DH_dom"/>
</dbReference>
<dbReference type="GO" id="GO:0009450">
    <property type="term" value="P:gamma-aminobutyric acid catabolic process"/>
    <property type="evidence" value="ECO:0007669"/>
    <property type="project" value="TreeGrafter"/>
</dbReference>
<gene>
    <name evidence="3" type="ORF">M421DRAFT_394811</name>
</gene>
<keyword evidence="1" id="KW-0560">Oxidoreductase</keyword>
<keyword evidence="4" id="KW-1185">Reference proteome</keyword>
<dbReference type="Pfam" id="PF00171">
    <property type="entry name" value="Aldedh"/>
    <property type="match status" value="2"/>
</dbReference>
<dbReference type="Proteomes" id="UP000800082">
    <property type="component" value="Unassembled WGS sequence"/>
</dbReference>
<reference evidence="3" key="1">
    <citation type="journal article" date="2020" name="Stud. Mycol.">
        <title>101 Dothideomycetes genomes: a test case for predicting lifestyles and emergence of pathogens.</title>
        <authorList>
            <person name="Haridas S."/>
            <person name="Albert R."/>
            <person name="Binder M."/>
            <person name="Bloem J."/>
            <person name="Labutti K."/>
            <person name="Salamov A."/>
            <person name="Andreopoulos B."/>
            <person name="Baker S."/>
            <person name="Barry K."/>
            <person name="Bills G."/>
            <person name="Bluhm B."/>
            <person name="Cannon C."/>
            <person name="Castanera R."/>
            <person name="Culley D."/>
            <person name="Daum C."/>
            <person name="Ezra D."/>
            <person name="Gonzalez J."/>
            <person name="Henrissat B."/>
            <person name="Kuo A."/>
            <person name="Liang C."/>
            <person name="Lipzen A."/>
            <person name="Lutzoni F."/>
            <person name="Magnuson J."/>
            <person name="Mondo S."/>
            <person name="Nolan M."/>
            <person name="Ohm R."/>
            <person name="Pangilinan J."/>
            <person name="Park H.-J."/>
            <person name="Ramirez L."/>
            <person name="Alfaro M."/>
            <person name="Sun H."/>
            <person name="Tritt A."/>
            <person name="Yoshinaga Y."/>
            <person name="Zwiers L.-H."/>
            <person name="Turgeon B."/>
            <person name="Goodwin S."/>
            <person name="Spatafora J."/>
            <person name="Crous P."/>
            <person name="Grigoriev I."/>
        </authorList>
    </citation>
    <scope>NUCLEOTIDE SEQUENCE</scope>
    <source>
        <strain evidence="3">CBS 183.55</strain>
    </source>
</reference>
<accession>A0A6A5RKT9</accession>
<feature type="domain" description="Aldehyde dehydrogenase" evidence="2">
    <location>
        <begin position="34"/>
        <end position="190"/>
    </location>
</feature>
<dbReference type="RefSeq" id="XP_033447248.1">
    <property type="nucleotide sequence ID" value="XM_033590075.1"/>
</dbReference>
<evidence type="ECO:0000313" key="4">
    <source>
        <dbReference type="Proteomes" id="UP000800082"/>
    </source>
</evidence>
<dbReference type="Gene3D" id="3.40.309.10">
    <property type="entry name" value="Aldehyde Dehydrogenase, Chain A, domain 2"/>
    <property type="match status" value="1"/>
</dbReference>
<evidence type="ECO:0000256" key="1">
    <source>
        <dbReference type="ARBA" id="ARBA00023002"/>
    </source>
</evidence>
<dbReference type="PANTHER" id="PTHR43353">
    <property type="entry name" value="SUCCINATE-SEMIALDEHYDE DEHYDROGENASE, MITOCHONDRIAL"/>
    <property type="match status" value="1"/>
</dbReference>